<dbReference type="Proteomes" id="UP000245464">
    <property type="component" value="Chromosome 3"/>
</dbReference>
<dbReference type="EMBL" id="NQIK02000003">
    <property type="protein sequence ID" value="KAF7572982.1"/>
    <property type="molecule type" value="Genomic_DNA"/>
</dbReference>
<name>A0A834S060_9PLEO</name>
<organism evidence="2 3">
    <name type="scientific">Pyrenophora tritici-repentis</name>
    <dbReference type="NCBI Taxonomy" id="45151"/>
    <lineage>
        <taxon>Eukaryota</taxon>
        <taxon>Fungi</taxon>
        <taxon>Dikarya</taxon>
        <taxon>Ascomycota</taxon>
        <taxon>Pezizomycotina</taxon>
        <taxon>Dothideomycetes</taxon>
        <taxon>Pleosporomycetidae</taxon>
        <taxon>Pleosporales</taxon>
        <taxon>Pleosporineae</taxon>
        <taxon>Pleosporaceae</taxon>
        <taxon>Pyrenophora</taxon>
    </lineage>
</organism>
<evidence type="ECO:0000313" key="3">
    <source>
        <dbReference type="Proteomes" id="UP000245464"/>
    </source>
</evidence>
<protein>
    <submittedName>
        <fullName evidence="2">Uncharacterized protein</fullName>
    </submittedName>
</protein>
<comment type="caution">
    <text evidence="2">The sequence shown here is derived from an EMBL/GenBank/DDBJ whole genome shotgun (WGS) entry which is preliminary data.</text>
</comment>
<feature type="compositionally biased region" description="Basic and acidic residues" evidence="1">
    <location>
        <begin position="1"/>
        <end position="11"/>
    </location>
</feature>
<feature type="region of interest" description="Disordered" evidence="1">
    <location>
        <begin position="36"/>
        <end position="138"/>
    </location>
</feature>
<proteinExistence type="predicted"/>
<dbReference type="KEGG" id="ptrr:6348790"/>
<dbReference type="GeneID" id="6348790"/>
<feature type="compositionally biased region" description="Basic and acidic residues" evidence="1">
    <location>
        <begin position="61"/>
        <end position="80"/>
    </location>
</feature>
<dbReference type="RefSeq" id="XP_065963296.1">
    <property type="nucleotide sequence ID" value="XM_066106358.1"/>
</dbReference>
<feature type="region of interest" description="Disordered" evidence="1">
    <location>
        <begin position="1"/>
        <end position="23"/>
    </location>
</feature>
<feature type="compositionally biased region" description="Polar residues" evidence="1">
    <location>
        <begin position="83"/>
        <end position="105"/>
    </location>
</feature>
<gene>
    <name evidence="2" type="ORF">PtrM4_078870</name>
</gene>
<feature type="compositionally biased region" description="Basic and acidic residues" evidence="1">
    <location>
        <begin position="106"/>
        <end position="122"/>
    </location>
</feature>
<accession>A0A834S060</accession>
<feature type="compositionally biased region" description="Polar residues" evidence="1">
    <location>
        <begin position="43"/>
        <end position="55"/>
    </location>
</feature>
<evidence type="ECO:0000313" key="2">
    <source>
        <dbReference type="EMBL" id="KAF7572982.1"/>
    </source>
</evidence>
<sequence length="138" mass="15393">MESADLERSYSREQQGLGPGLEAIATPVALVRSFTSKSHRSACSRQSSKNRSGIESSRAARLRELEKGIHDSFETEKEDTVEQVASRTPSVLSTTRGTDPSSETSSVHRGDEVRRRVIRFEDGDPENPNNWSRVCRND</sequence>
<evidence type="ECO:0000256" key="1">
    <source>
        <dbReference type="SAM" id="MobiDB-lite"/>
    </source>
</evidence>
<reference evidence="2" key="1">
    <citation type="journal article" date="2018" name="BMC Genomics">
        <title>Comparative genomics of the wheat fungal pathogen Pyrenophora tritici-repentis reveals chromosomal variations and genome plasticity.</title>
        <authorList>
            <person name="Moolhuijzen P."/>
            <person name="See P.T."/>
            <person name="Hane J.K."/>
            <person name="Shi G."/>
            <person name="Liu Z."/>
            <person name="Oliver R.P."/>
            <person name="Moffat C.S."/>
        </authorList>
    </citation>
    <scope>NUCLEOTIDE SEQUENCE [LARGE SCALE GENOMIC DNA]</scope>
    <source>
        <strain evidence="2">M4</strain>
    </source>
</reference>
<dbReference type="AlphaFoldDB" id="A0A834S060"/>